<keyword evidence="4" id="KW-1185">Reference proteome</keyword>
<accession>A0A7L4YJ92</accession>
<evidence type="ECO:0000313" key="4">
    <source>
        <dbReference type="Proteomes" id="UP000463857"/>
    </source>
</evidence>
<evidence type="ECO:0000256" key="2">
    <source>
        <dbReference type="SAM" id="Phobius"/>
    </source>
</evidence>
<dbReference type="InParanoid" id="A0A7L4YJ92"/>
<evidence type="ECO:0008006" key="5">
    <source>
        <dbReference type="Google" id="ProtNLM"/>
    </source>
</evidence>
<dbReference type="RefSeq" id="WP_159542406.1">
    <property type="nucleotide sequence ID" value="NZ_CP047156.1"/>
</dbReference>
<feature type="transmembrane region" description="Helical" evidence="2">
    <location>
        <begin position="201"/>
        <end position="219"/>
    </location>
</feature>
<name>A0A7L4YJ92_9ACTN</name>
<feature type="region of interest" description="Disordered" evidence="1">
    <location>
        <begin position="113"/>
        <end position="169"/>
    </location>
</feature>
<dbReference type="OrthoDB" id="5190907at2"/>
<reference evidence="3 4" key="1">
    <citation type="journal article" date="2018" name="Int. J. Syst. Evol. Microbiol.">
        <title>Epidermidibacterium keratini gen. nov., sp. nov., a member of the family Sporichthyaceae, isolated from keratin epidermis.</title>
        <authorList>
            <person name="Lee D.G."/>
            <person name="Trujillo M.E."/>
            <person name="Kang S."/>
            <person name="Nam J.J."/>
            <person name="Kim Y.J."/>
        </authorList>
    </citation>
    <scope>NUCLEOTIDE SEQUENCE [LARGE SCALE GENOMIC DNA]</scope>
    <source>
        <strain evidence="3 4">EPI-7</strain>
    </source>
</reference>
<evidence type="ECO:0000313" key="3">
    <source>
        <dbReference type="EMBL" id="QHB99181.1"/>
    </source>
</evidence>
<dbReference type="Proteomes" id="UP000463857">
    <property type="component" value="Chromosome"/>
</dbReference>
<keyword evidence="2" id="KW-0472">Membrane</keyword>
<dbReference type="AlphaFoldDB" id="A0A7L4YJ92"/>
<feature type="compositionally biased region" description="Basic and acidic residues" evidence="1">
    <location>
        <begin position="125"/>
        <end position="135"/>
    </location>
</feature>
<dbReference type="EMBL" id="CP047156">
    <property type="protein sequence ID" value="QHB99181.1"/>
    <property type="molecule type" value="Genomic_DNA"/>
</dbReference>
<gene>
    <name evidence="3" type="ORF">EK0264_02010</name>
</gene>
<keyword evidence="2" id="KW-1133">Transmembrane helix</keyword>
<sequence length="235" mass="25454">MSSAPASPGPQPEPESRNELRAERYAWFRTTDRRTARSMLTELQTHGIAAYFAPAEDAADGALAVEVWVDQAEHQQAESISGRLDETPGRRELNGDEVDARFAELIAQFHEPSDVPDLVEAEPEPAERRGPRDPADDAPQWRGADGSMLDETPEDEDDHYEPPPPQPLPRLSNRSWLAISVLAAGCVLLFFPTLLGFGGTSAVVGGVALITIGVGLLLVQLRDGPDDPTDDGARI</sequence>
<feature type="transmembrane region" description="Helical" evidence="2">
    <location>
        <begin position="176"/>
        <end position="195"/>
    </location>
</feature>
<protein>
    <recommendedName>
        <fullName evidence="5">DUF308 domain-containing protein</fullName>
    </recommendedName>
</protein>
<organism evidence="3 4">
    <name type="scientific">Epidermidibacterium keratini</name>
    <dbReference type="NCBI Taxonomy" id="1891644"/>
    <lineage>
        <taxon>Bacteria</taxon>
        <taxon>Bacillati</taxon>
        <taxon>Actinomycetota</taxon>
        <taxon>Actinomycetes</taxon>
        <taxon>Sporichthyales</taxon>
        <taxon>Sporichthyaceae</taxon>
        <taxon>Epidermidibacterium</taxon>
    </lineage>
</organism>
<proteinExistence type="predicted"/>
<evidence type="ECO:0000256" key="1">
    <source>
        <dbReference type="SAM" id="MobiDB-lite"/>
    </source>
</evidence>
<dbReference type="KEGG" id="eke:EK0264_02010"/>
<keyword evidence="2" id="KW-0812">Transmembrane</keyword>
<feature type="region of interest" description="Disordered" evidence="1">
    <location>
        <begin position="1"/>
        <end position="20"/>
    </location>
</feature>